<evidence type="ECO:0000256" key="1">
    <source>
        <dbReference type="ARBA" id="ARBA00004604"/>
    </source>
</evidence>
<evidence type="ECO:0000256" key="4">
    <source>
        <dbReference type="ARBA" id="ARBA00022694"/>
    </source>
</evidence>
<name>A0ABQ5K0N0_9EUKA</name>
<feature type="binding site" evidence="9">
    <location>
        <begin position="1084"/>
        <end position="1090"/>
    </location>
    <ligand>
        <name>acetyl-CoA</name>
        <dbReference type="ChEBI" id="CHEBI:57288"/>
    </ligand>
</feature>
<feature type="compositionally biased region" description="Basic and acidic residues" evidence="11">
    <location>
        <begin position="1618"/>
        <end position="1644"/>
    </location>
</feature>
<evidence type="ECO:0000259" key="12">
    <source>
        <dbReference type="SMART" id="SM00382"/>
    </source>
</evidence>
<dbReference type="Gene3D" id="1.10.8.60">
    <property type="match status" value="1"/>
</dbReference>
<dbReference type="InterPro" id="IPR033688">
    <property type="entry name" value="NAT10"/>
</dbReference>
<feature type="binding site" evidence="9">
    <location>
        <position position="1174"/>
    </location>
    <ligand>
        <name>acetyl-CoA</name>
        <dbReference type="ChEBI" id="CHEBI:57288"/>
    </ligand>
</feature>
<dbReference type="InterPro" id="IPR007807">
    <property type="entry name" value="TcmA/NAT10_helicase"/>
</dbReference>
<dbReference type="PANTHER" id="PTHR10925:SF5">
    <property type="entry name" value="RNA CYTIDINE ACETYLTRANSFERASE"/>
    <property type="match status" value="1"/>
</dbReference>
<feature type="compositionally biased region" description="Basic and acidic residues" evidence="11">
    <location>
        <begin position="1534"/>
        <end position="1569"/>
    </location>
</feature>
<keyword evidence="14" id="KW-1185">Reference proteome</keyword>
<feature type="compositionally biased region" description="Basic residues" evidence="11">
    <location>
        <begin position="1667"/>
        <end position="1677"/>
    </location>
</feature>
<dbReference type="InterPro" id="IPR027417">
    <property type="entry name" value="P-loop_NTPase"/>
</dbReference>
<feature type="binding site" evidence="9">
    <location>
        <begin position="1077"/>
        <end position="1079"/>
    </location>
    <ligand>
        <name>acetyl-CoA</name>
        <dbReference type="ChEBI" id="CHEBI:57288"/>
    </ligand>
</feature>
<comment type="catalytic activity">
    <reaction evidence="9">
        <text>a cytidine in tRNA + acetyl-CoA + ATP + H2O = an N(4)-acetylcytidine in tRNA + ADP + phosphate + CoA + H(+)</text>
        <dbReference type="Rhea" id="RHEA:53876"/>
        <dbReference type="Rhea" id="RHEA-COMP:13670"/>
        <dbReference type="Rhea" id="RHEA-COMP:13671"/>
        <dbReference type="ChEBI" id="CHEBI:15377"/>
        <dbReference type="ChEBI" id="CHEBI:15378"/>
        <dbReference type="ChEBI" id="CHEBI:30616"/>
        <dbReference type="ChEBI" id="CHEBI:43474"/>
        <dbReference type="ChEBI" id="CHEBI:57287"/>
        <dbReference type="ChEBI" id="CHEBI:57288"/>
        <dbReference type="ChEBI" id="CHEBI:74900"/>
        <dbReference type="ChEBI" id="CHEBI:82748"/>
        <dbReference type="ChEBI" id="CHEBI:456216"/>
    </reaction>
</comment>
<dbReference type="Proteomes" id="UP001057375">
    <property type="component" value="Unassembled WGS sequence"/>
</dbReference>
<dbReference type="InterPro" id="IPR003593">
    <property type="entry name" value="AAA+_ATPase"/>
</dbReference>
<evidence type="ECO:0000256" key="6">
    <source>
        <dbReference type="ARBA" id="ARBA00022840"/>
    </source>
</evidence>
<reference evidence="13" key="1">
    <citation type="submission" date="2022-03" db="EMBL/GenBank/DDBJ databases">
        <title>Draft genome sequence of Aduncisulcus paluster, a free-living microaerophilic Fornicata.</title>
        <authorList>
            <person name="Yuyama I."/>
            <person name="Kume K."/>
            <person name="Tamura T."/>
            <person name="Inagaki Y."/>
            <person name="Hashimoto T."/>
        </authorList>
    </citation>
    <scope>NUCLEOTIDE SEQUENCE</scope>
    <source>
        <strain evidence="13">NY0171</strain>
    </source>
</reference>
<evidence type="ECO:0000313" key="13">
    <source>
        <dbReference type="EMBL" id="GKT24599.1"/>
    </source>
</evidence>
<dbReference type="Pfam" id="PF00004">
    <property type="entry name" value="AAA"/>
    <property type="match status" value="1"/>
</dbReference>
<evidence type="ECO:0000256" key="8">
    <source>
        <dbReference type="ARBA" id="ARBA00023315"/>
    </source>
</evidence>
<dbReference type="InterPro" id="IPR041569">
    <property type="entry name" value="AAA_lid_3"/>
</dbReference>
<dbReference type="EMBL" id="BQXS01012533">
    <property type="protein sequence ID" value="GKT24599.1"/>
    <property type="molecule type" value="Genomic_DNA"/>
</dbReference>
<dbReference type="InterPro" id="IPR003960">
    <property type="entry name" value="ATPase_AAA_CS"/>
</dbReference>
<feature type="binding site" evidence="9">
    <location>
        <begin position="727"/>
        <end position="736"/>
    </location>
    <ligand>
        <name>ATP</name>
        <dbReference type="ChEBI" id="CHEBI:30616"/>
    </ligand>
</feature>
<dbReference type="Pfam" id="PF05127">
    <property type="entry name" value="NAT10_TcmA_helicase"/>
    <property type="match status" value="1"/>
</dbReference>
<proteinExistence type="inferred from homology"/>
<dbReference type="Gene3D" id="3.40.50.300">
    <property type="entry name" value="P-loop containing nucleotide triphosphate hydrolases"/>
    <property type="match status" value="2"/>
</dbReference>
<accession>A0ABQ5K0N0</accession>
<comment type="catalytic activity">
    <reaction evidence="9">
        <text>a cytidine in 18S rRNA + acetyl-CoA + ATP + H2O = an N(4)-acetylcytidine in 18S rRNA + ADP + phosphate + CoA + H(+)</text>
        <dbReference type="Rhea" id="RHEA:51424"/>
        <dbReference type="Rhea" id="RHEA-COMP:13575"/>
        <dbReference type="Rhea" id="RHEA-COMP:13576"/>
        <dbReference type="ChEBI" id="CHEBI:15377"/>
        <dbReference type="ChEBI" id="CHEBI:15378"/>
        <dbReference type="ChEBI" id="CHEBI:30616"/>
        <dbReference type="ChEBI" id="CHEBI:43474"/>
        <dbReference type="ChEBI" id="CHEBI:57287"/>
        <dbReference type="ChEBI" id="CHEBI:57288"/>
        <dbReference type="ChEBI" id="CHEBI:74900"/>
        <dbReference type="ChEBI" id="CHEBI:82748"/>
        <dbReference type="ChEBI" id="CHEBI:456216"/>
    </reaction>
</comment>
<dbReference type="EC" id="2.3.1.-" evidence="9"/>
<keyword evidence="6 9" id="KW-0067">ATP-binding</keyword>
<feature type="binding site" evidence="9">
    <location>
        <position position="909"/>
    </location>
    <ligand>
        <name>ATP</name>
        <dbReference type="ChEBI" id="CHEBI:30616"/>
    </ligand>
</feature>
<feature type="compositionally biased region" description="Low complexity" evidence="11">
    <location>
        <begin position="642"/>
        <end position="652"/>
    </location>
</feature>
<dbReference type="HAMAP" id="MF_03211">
    <property type="entry name" value="RNA_acetyltr_Nat10"/>
    <property type="match status" value="1"/>
</dbReference>
<dbReference type="Gene3D" id="3.40.50.11040">
    <property type="match status" value="1"/>
</dbReference>
<organism evidence="13 14">
    <name type="scientific">Aduncisulcus paluster</name>
    <dbReference type="NCBI Taxonomy" id="2918883"/>
    <lineage>
        <taxon>Eukaryota</taxon>
        <taxon>Metamonada</taxon>
        <taxon>Carpediemonas-like organisms</taxon>
        <taxon>Aduncisulcus</taxon>
    </lineage>
</organism>
<evidence type="ECO:0000256" key="5">
    <source>
        <dbReference type="ARBA" id="ARBA00022741"/>
    </source>
</evidence>
<comment type="similarity">
    <text evidence="9">Belongs to the RNA cytidine acetyltransferase family. NAT10 subfamily.</text>
</comment>
<keyword evidence="3 9" id="KW-0808">Transferase</keyword>
<evidence type="ECO:0000256" key="10">
    <source>
        <dbReference type="SAM" id="Coils"/>
    </source>
</evidence>
<feature type="domain" description="AAA+ ATPase" evidence="12">
    <location>
        <begin position="171"/>
        <end position="309"/>
    </location>
</feature>
<feature type="compositionally biased region" description="Basic residues" evidence="11">
    <location>
        <begin position="1645"/>
        <end position="1659"/>
    </location>
</feature>
<feature type="compositionally biased region" description="Basic and acidic residues" evidence="11">
    <location>
        <begin position="1444"/>
        <end position="1479"/>
    </location>
</feature>
<gene>
    <name evidence="13" type="ORF">ADUPG1_012783</name>
</gene>
<feature type="region of interest" description="Disordered" evidence="11">
    <location>
        <begin position="614"/>
        <end position="666"/>
    </location>
</feature>
<comment type="function">
    <text evidence="9">RNA cytidine acetyltransferase with specificity toward both 18S rRNA and tRNAs. Catalyzes the formation of N(4)-acetylcytidine (ac4C) in 18S rRNA. Required for early nucleolar cleavages of precursor rRNA at sites A0, A1 and A2 during 18S rRNA synthesis. Catalyzes the formation of ac4C in serine and leucine tRNAs. Requires a tRNA-binding adapter protein for full tRNA acetyltransferase activity but not for 18S rRNA acetylation.</text>
</comment>
<dbReference type="InterPro" id="IPR012340">
    <property type="entry name" value="NA-bd_OB-fold"/>
</dbReference>
<keyword evidence="7 9" id="KW-0539">Nucleus</keyword>
<dbReference type="SMART" id="SM00382">
    <property type="entry name" value="AAA"/>
    <property type="match status" value="2"/>
</dbReference>
<feature type="region of interest" description="Disordered" evidence="11">
    <location>
        <begin position="1426"/>
        <end position="1677"/>
    </location>
</feature>
<comment type="caution">
    <text evidence="13">The sequence shown here is derived from an EMBL/GenBank/DDBJ whole genome shotgun (WGS) entry which is preliminary data.</text>
</comment>
<dbReference type="Pfam" id="PF13718">
    <property type="entry name" value="GNAT_acetyltr_2"/>
    <property type="match status" value="1"/>
</dbReference>
<dbReference type="Gene3D" id="3.40.630.30">
    <property type="match status" value="1"/>
</dbReference>
<keyword evidence="5 9" id="KW-0547">Nucleotide-binding</keyword>
<keyword evidence="4 9" id="KW-0819">tRNA processing</keyword>
<dbReference type="InterPro" id="IPR013562">
    <property type="entry name" value="TmcA/NAT10_N"/>
</dbReference>
<evidence type="ECO:0000256" key="2">
    <source>
        <dbReference type="ARBA" id="ARBA00022552"/>
    </source>
</evidence>
<feature type="domain" description="AAA+ ATPase" evidence="12">
    <location>
        <begin position="716"/>
        <end position="870"/>
    </location>
</feature>
<dbReference type="InterPro" id="IPR000182">
    <property type="entry name" value="GNAT_dom"/>
</dbReference>
<comment type="subcellular location">
    <subcellularLocation>
        <location evidence="1 9">Nucleus</location>
        <location evidence="1 9">Nucleolus</location>
    </subcellularLocation>
</comment>
<dbReference type="SUPFAM" id="SSF52540">
    <property type="entry name" value="P-loop containing nucleoside triphosphate hydrolases"/>
    <property type="match status" value="1"/>
</dbReference>
<dbReference type="InterPro" id="IPR032672">
    <property type="entry name" value="TmcA/NAT10/Kre33"/>
</dbReference>
<evidence type="ECO:0000256" key="7">
    <source>
        <dbReference type="ARBA" id="ARBA00023242"/>
    </source>
</evidence>
<dbReference type="Pfam" id="PF13725">
    <property type="entry name" value="tRNA_bind_2"/>
    <property type="match status" value="1"/>
</dbReference>
<dbReference type="InterPro" id="IPR003959">
    <property type="entry name" value="ATPase_AAA_core"/>
</dbReference>
<dbReference type="Pfam" id="PF17862">
    <property type="entry name" value="AAA_lid_3"/>
    <property type="match status" value="1"/>
</dbReference>
<dbReference type="CDD" id="cd19502">
    <property type="entry name" value="RecA-like_PAN_like"/>
    <property type="match status" value="1"/>
</dbReference>
<evidence type="ECO:0000256" key="11">
    <source>
        <dbReference type="SAM" id="MobiDB-lite"/>
    </source>
</evidence>
<feature type="compositionally biased region" description="Acidic residues" evidence="11">
    <location>
        <begin position="615"/>
        <end position="641"/>
    </location>
</feature>
<evidence type="ECO:0000256" key="3">
    <source>
        <dbReference type="ARBA" id="ARBA00022679"/>
    </source>
</evidence>
<keyword evidence="2 9" id="KW-0698">rRNA processing</keyword>
<keyword evidence="8 9" id="KW-0012">Acyltransferase</keyword>
<evidence type="ECO:0000313" key="14">
    <source>
        <dbReference type="Proteomes" id="UP001057375"/>
    </source>
</evidence>
<feature type="compositionally biased region" description="Basic and acidic residues" evidence="11">
    <location>
        <begin position="1581"/>
        <end position="1592"/>
    </location>
</feature>
<dbReference type="Pfam" id="PF16450">
    <property type="entry name" value="Prot_ATP_ID_OB_C"/>
    <property type="match status" value="1"/>
</dbReference>
<dbReference type="Gene3D" id="2.40.50.140">
    <property type="entry name" value="Nucleic acid-binding proteins"/>
    <property type="match status" value="1"/>
</dbReference>
<dbReference type="PROSITE" id="PS00674">
    <property type="entry name" value="AAA"/>
    <property type="match status" value="1"/>
</dbReference>
<dbReference type="Pfam" id="PF08351">
    <property type="entry name" value="TmcA_N"/>
    <property type="match status" value="1"/>
</dbReference>
<feature type="coiled-coil region" evidence="10">
    <location>
        <begin position="17"/>
        <end position="51"/>
    </location>
</feature>
<dbReference type="InterPro" id="IPR032501">
    <property type="entry name" value="Prot_ATP_ID_OB_2nd"/>
</dbReference>
<sequence length="1677" mass="186037">MSDKKSLAFEHYLRTQIRSLEDSKREKQTSIARLEAQRNELNRRVRALKDEIYLLHEGASSIGSVVKLMGKKKVLVDVEHEGKHIVDVEPHVDIGKIKPNARVVLRSESLALQSIMPRAVDPIVSLMRVEKQPDATYDMVGGLDEQIKMIKEVIELPIKHPELFDSLGIQQPKGVLLYGPPGTGKTLLARAVAHHTECTFIRVSGSELVQKYIGEGSRMVRELFVMAREHAPSIIFMDEVDSIGGKRASGKNSDSEVQRTMLELLNQLDGFESTQSIKVLMATNRLDILDPALMRPGRIDRKIEFPHPNEAARVQILRIHSRRMNVMRGVDLQKIATMLPDSSGAEMKSVCTEAGLFALRERRTHVTQEDFEMAARKILDAKRQREGDASHEKMWKNGKDQLPNLYSILSNRQENARPSILWCYKKSLGISSAKSKRLKQLRKQVSKGLIDTSDMNTFDLFMTSTDITYSFYNETHKVLGRTFGVLILQDFEAVTPNVLARTVETVSGGGLVIFLLSNITSIRQFATMTMDAHSRYRTDAHKDVCCRFNERFLLSLSKCSSALFVDDELSVIRVSEEMDTIVDRLRDQEIPSQETRVSNLKKEVEKLRQMVIVETTEESGDDDESSSSEEESSSSGSEEESSSSSSAAESSSQAEAAPSNQGSPSDFLTRTLTSLISMAATPSQANAIYTFMKTMMGGMLKSDEAGKRRTAHSGDRGDAVVLTAARGRGKSAALGISLACSVVAGMSNVCVTAPSPENLTGLFEFFLKALVESVGLVEFKDFTVSRDEESGCVTGVVVTRTHRQTIQYIMPTDSIHPSQCDLLVIDEAAAIPLPIVRRLLGPYTVFLSSTISGYEGTGRSLSLKLIKQMRERSSSNVISSASRNKRAKVVSTESSSGSFQELSLDSSIRYCDGDGVEKWLNDLLLLDVTCEGEEEADRKALKTVCPPPHECSLFHVNRDTLFSFQPATEQILGKIMALFVTSHYKNSPNDLQLLSDAPAHHLFVLMGPEASSRDSGSIPPILCAVQVCLEGSVNRLTIERQTARGVRPSGDMIPWILSSQYQDKTFPQMSGARIVRIATHPVYQGMGYGSRCIDLLGKYYEGAFSESVDPLELAEREFEGQVRLGSSAEHESTLESSSSLPPLFSHLSARPSERLDWFGVAFGMTAPLHSFYSRGNMVCVYVRQTVNAVTGEHSCVMIRGCEKSQGESSVNRMHGKDVLWAYDCSMRMLSLSSSSIFKNSLSAPMLLSVITQTHPLATRHTVRVYSGGALAAEEAPQEDDDEGELEGHGKDAVVAQKTKEGVFVQGRGVSVTPCSWSSICPHMISHCDLDRLCSYSSSHIDYHAILDLIPRLTHLLFSMRLPSSPSNPTPSLSEMYIMLCVGVIGIEVGDVAKLIGVGVGQCLGAFQRGVHKVCGILMEMERQDKKRLKKEAQSQRNKTQKILSDAKESSEGATMNKHDKVSSKKEEEEVERGEVDDRFSSSAFDAASTKISEKSTKQDKSSYGGILMEMERQDKKRLKKEAQSQRNKTQKILSDAKESSEGATMNKHDKVSSKKEEEEVERGEVDDRFSSSAFDAASTKISEKSTKQDKSSSRSKKNKERVSVKGMEEYEVAPEIAELAKKSNKIPDKLTIVREKEKDTTKHSSEKKKHHDKHGKRRGRGEDVKREKKRHSHKKSK</sequence>
<protein>
    <recommendedName>
        <fullName evidence="9">RNA cytidine acetyltransferase</fullName>
        <ecNumber evidence="9">2.3.1.-</ecNumber>
    </recommendedName>
    <alternativeName>
        <fullName evidence="9">18S rRNA cytosine acetyltransferase</fullName>
    </alternativeName>
</protein>
<feature type="compositionally biased region" description="Basic and acidic residues" evidence="11">
    <location>
        <begin position="1491"/>
        <end position="1500"/>
    </location>
</feature>
<evidence type="ECO:0000256" key="9">
    <source>
        <dbReference type="HAMAP-Rule" id="MF_03211"/>
    </source>
</evidence>
<dbReference type="PANTHER" id="PTHR10925">
    <property type="entry name" value="N-ACETYLTRANSFERASE 10"/>
    <property type="match status" value="1"/>
</dbReference>
<dbReference type="InterPro" id="IPR027992">
    <property type="entry name" value="tRNA_bind_dom"/>
</dbReference>
<keyword evidence="10" id="KW-0175">Coiled coil</keyword>